<feature type="compositionally biased region" description="Polar residues" evidence="1">
    <location>
        <begin position="57"/>
        <end position="66"/>
    </location>
</feature>
<dbReference type="OrthoDB" id="2800707at2759"/>
<name>A0A1M2VSZ1_TRAPU</name>
<feature type="region of interest" description="Disordered" evidence="1">
    <location>
        <begin position="50"/>
        <end position="115"/>
    </location>
</feature>
<dbReference type="Proteomes" id="UP000184267">
    <property type="component" value="Unassembled WGS sequence"/>
</dbReference>
<protein>
    <submittedName>
        <fullName evidence="2">Uncharacterized protein</fullName>
    </submittedName>
</protein>
<accession>A0A1M2VSZ1</accession>
<feature type="compositionally biased region" description="Low complexity" evidence="1">
    <location>
        <begin position="74"/>
        <end position="86"/>
    </location>
</feature>
<sequence length="302" mass="32743">PGGSSAAHVIPDDAPSLDNAVDVEAEAVEDGAGNTQLIITNVTTTGDALLADGSGVMPSTSTSASTPDLPAPGAPDASGGPSPSLPHDAPGAPSPSLPSVLPSLTTCPDKPDVTSRSMRAMFTRRRTHNEQLLLRPCGIIIKRATFYGSETTPQNLVRTTFPLKERLPRVLVYDNNCQLYKHSRASGETLHTEIGLPVDVFHWKCKHKKTDEACAVHCNPYAYPELRVDDDGNWFFNTSIAEQTNVWAGGFAPILREMIAVKYDFFMDEMIKERNAITKERLLHIGCLPNYRMFSDVPAAAL</sequence>
<evidence type="ECO:0000313" key="3">
    <source>
        <dbReference type="Proteomes" id="UP000184267"/>
    </source>
</evidence>
<feature type="non-terminal residue" evidence="2">
    <location>
        <position position="1"/>
    </location>
</feature>
<evidence type="ECO:0000256" key="1">
    <source>
        <dbReference type="SAM" id="MobiDB-lite"/>
    </source>
</evidence>
<reference evidence="2 3" key="1">
    <citation type="submission" date="2016-10" db="EMBL/GenBank/DDBJ databases">
        <title>Genome sequence of the basidiomycete white-rot fungus Trametes pubescens.</title>
        <authorList>
            <person name="Makela M.R."/>
            <person name="Granchi Z."/>
            <person name="Peng M."/>
            <person name="De Vries R.P."/>
            <person name="Grigoriev I."/>
            <person name="Riley R."/>
            <person name="Hilden K."/>
        </authorList>
    </citation>
    <scope>NUCLEOTIDE SEQUENCE [LARGE SCALE GENOMIC DNA]</scope>
    <source>
        <strain evidence="2 3">FBCC735</strain>
    </source>
</reference>
<dbReference type="EMBL" id="MNAD01000747">
    <property type="protein sequence ID" value="OJT10707.1"/>
    <property type="molecule type" value="Genomic_DNA"/>
</dbReference>
<dbReference type="AlphaFoldDB" id="A0A1M2VSZ1"/>
<gene>
    <name evidence="2" type="ORF">TRAPUB_12773</name>
</gene>
<proteinExistence type="predicted"/>
<organism evidence="2 3">
    <name type="scientific">Trametes pubescens</name>
    <name type="common">White-rot fungus</name>
    <dbReference type="NCBI Taxonomy" id="154538"/>
    <lineage>
        <taxon>Eukaryota</taxon>
        <taxon>Fungi</taxon>
        <taxon>Dikarya</taxon>
        <taxon>Basidiomycota</taxon>
        <taxon>Agaricomycotina</taxon>
        <taxon>Agaricomycetes</taxon>
        <taxon>Polyporales</taxon>
        <taxon>Polyporaceae</taxon>
        <taxon>Trametes</taxon>
    </lineage>
</organism>
<dbReference type="STRING" id="154538.A0A1M2VSZ1"/>
<evidence type="ECO:0000313" key="2">
    <source>
        <dbReference type="EMBL" id="OJT10707.1"/>
    </source>
</evidence>
<keyword evidence="3" id="KW-1185">Reference proteome</keyword>
<comment type="caution">
    <text evidence="2">The sequence shown here is derived from an EMBL/GenBank/DDBJ whole genome shotgun (WGS) entry which is preliminary data.</text>
</comment>